<dbReference type="EMBL" id="FUYV01000004">
    <property type="protein sequence ID" value="SKB65314.1"/>
    <property type="molecule type" value="Genomic_DNA"/>
</dbReference>
<name>A0A1T5D0T4_9BACT</name>
<keyword evidence="2" id="KW-1185">Reference proteome</keyword>
<accession>A0A1T5D0T4</accession>
<dbReference type="RefSeq" id="WP_079556723.1">
    <property type="nucleotide sequence ID" value="NZ_CP021904.1"/>
</dbReference>
<reference evidence="1 2" key="1">
    <citation type="submission" date="2017-02" db="EMBL/GenBank/DDBJ databases">
        <authorList>
            <person name="Peterson S.W."/>
        </authorList>
    </citation>
    <scope>NUCLEOTIDE SEQUENCE [LARGE SCALE GENOMIC DNA]</scope>
    <source>
        <strain evidence="1 2">DSM 24412</strain>
    </source>
</reference>
<dbReference type="KEGG" id="asx:CDL62_16040"/>
<organism evidence="1 2">
    <name type="scientific">Alkalitalea saponilacus</name>
    <dbReference type="NCBI Taxonomy" id="889453"/>
    <lineage>
        <taxon>Bacteria</taxon>
        <taxon>Pseudomonadati</taxon>
        <taxon>Bacteroidota</taxon>
        <taxon>Bacteroidia</taxon>
        <taxon>Marinilabiliales</taxon>
        <taxon>Marinilabiliaceae</taxon>
        <taxon>Alkalitalea</taxon>
    </lineage>
</organism>
<dbReference type="OrthoDB" id="1120922at2"/>
<sequence length="214" mass="25161">MHFSKLSFDDFMVKVAGLIGNSLNETRIVEATGRFGYDETRIKEGEMFYRKVKQFNDAQEKVIQDKIKAHEERKQLHNLVRKQYMKMLQIARIAFDKDIIISKALQLEGPRETKLDDWMNQVSVFGNRLLGEERWISVLKKYGISKKDVAIILSDLDKLRAKALECEKLKNESKNQTAVKRKKVKELQEWVSDYLKIAKIALDEQPELFRRLRV</sequence>
<protein>
    <submittedName>
        <fullName evidence="1">Uncharacterized protein</fullName>
    </submittedName>
</protein>
<evidence type="ECO:0000313" key="2">
    <source>
        <dbReference type="Proteomes" id="UP000191055"/>
    </source>
</evidence>
<evidence type="ECO:0000313" key="1">
    <source>
        <dbReference type="EMBL" id="SKB65314.1"/>
    </source>
</evidence>
<dbReference type="Proteomes" id="UP000191055">
    <property type="component" value="Unassembled WGS sequence"/>
</dbReference>
<dbReference type="AlphaFoldDB" id="A0A1T5D0T4"/>
<gene>
    <name evidence="1" type="ORF">SAMN03080601_00939</name>
</gene>
<proteinExistence type="predicted"/>